<dbReference type="SUPFAM" id="SSF52047">
    <property type="entry name" value="RNI-like"/>
    <property type="match status" value="1"/>
</dbReference>
<evidence type="ECO:0000256" key="1">
    <source>
        <dbReference type="SAM" id="MobiDB-lite"/>
    </source>
</evidence>
<evidence type="ECO:0000259" key="2">
    <source>
        <dbReference type="Pfam" id="PF25372"/>
    </source>
</evidence>
<name>A0A3F2RXQ9_9STRA</name>
<evidence type="ECO:0000313" key="4">
    <source>
        <dbReference type="Proteomes" id="UP000277300"/>
    </source>
</evidence>
<sequence>MGGVCCRCQHATLDDHLLLPRASASAMSVNFNQFYVPAPLAAASASSSSSSSSSFESLTSSPSATISQSLASYVSFPFPFVKKPKLLPKPDNRNKSKNKQDKRHTQQSEQLQRGGAAPYVGEHWRKTPSGAFAPLSLLELSIRSICAQLLVRQQDALPAPLPTELAAKVLTWLRQHYVLDKPQFQTLAPFLMHEWNLANQQDLDDSWFDDIPQETWEYLKNIDVSGCHQLQQLGSEWGRPIVEMPGLIVASFQDCTALTKEAIEGLQLSTKLTVLNLSGCNNLDDDCVEALGSLTQLKSLELAGCRNLTDQGLKRMAQMPKLEKLRLARCMRLTDEAFDGLALQFPVLRELDVANCRLSERALQKICYLTNLEVLVIRGCQDISDDGMSFLTSLTNLKYFDARQYAAVLQHLVNLRELELRKCRVMKRGFQFVSHLHQLERLGLAETPLMDAELLGICNV</sequence>
<dbReference type="InterPro" id="IPR057207">
    <property type="entry name" value="FBXL15_LRR"/>
</dbReference>
<dbReference type="PANTHER" id="PTHR13318:SF247">
    <property type="entry name" value="GH16156P"/>
    <property type="match status" value="1"/>
</dbReference>
<dbReference type="AlphaFoldDB" id="A0A3F2RXQ9"/>
<proteinExistence type="predicted"/>
<comment type="caution">
    <text evidence="3">The sequence shown here is derived from an EMBL/GenBank/DDBJ whole genome shotgun (WGS) entry which is preliminary data.</text>
</comment>
<feature type="domain" description="F-box/LRR-repeat protein 15-like leucin rich repeat" evidence="2">
    <location>
        <begin position="254"/>
        <end position="395"/>
    </location>
</feature>
<accession>A0A3F2RXQ9</accession>
<dbReference type="InterPro" id="IPR032675">
    <property type="entry name" value="LRR_dom_sf"/>
</dbReference>
<dbReference type="Gene3D" id="3.80.10.10">
    <property type="entry name" value="Ribonuclease Inhibitor"/>
    <property type="match status" value="2"/>
</dbReference>
<feature type="region of interest" description="Disordered" evidence="1">
    <location>
        <begin position="84"/>
        <end position="116"/>
    </location>
</feature>
<dbReference type="EMBL" id="MBDO02000038">
    <property type="protein sequence ID" value="RLN66309.1"/>
    <property type="molecule type" value="Genomic_DNA"/>
</dbReference>
<gene>
    <name evidence="3" type="ORF">BBP00_00002279</name>
</gene>
<dbReference type="GO" id="GO:0019005">
    <property type="term" value="C:SCF ubiquitin ligase complex"/>
    <property type="evidence" value="ECO:0007669"/>
    <property type="project" value="TreeGrafter"/>
</dbReference>
<dbReference type="OrthoDB" id="120976at2759"/>
<organism evidence="3 4">
    <name type="scientific">Phytophthora kernoviae</name>
    <dbReference type="NCBI Taxonomy" id="325452"/>
    <lineage>
        <taxon>Eukaryota</taxon>
        <taxon>Sar</taxon>
        <taxon>Stramenopiles</taxon>
        <taxon>Oomycota</taxon>
        <taxon>Peronosporomycetes</taxon>
        <taxon>Peronosporales</taxon>
        <taxon>Peronosporaceae</taxon>
        <taxon>Phytophthora</taxon>
    </lineage>
</organism>
<dbReference type="Proteomes" id="UP000277300">
    <property type="component" value="Unassembled WGS sequence"/>
</dbReference>
<dbReference type="PANTHER" id="PTHR13318">
    <property type="entry name" value="PARTNER OF PAIRED, ISOFORM B-RELATED"/>
    <property type="match status" value="1"/>
</dbReference>
<dbReference type="SMART" id="SM00367">
    <property type="entry name" value="LRR_CC"/>
    <property type="match status" value="6"/>
</dbReference>
<dbReference type="GO" id="GO:0031146">
    <property type="term" value="P:SCF-dependent proteasomal ubiquitin-dependent protein catabolic process"/>
    <property type="evidence" value="ECO:0007669"/>
    <property type="project" value="TreeGrafter"/>
</dbReference>
<dbReference type="InterPro" id="IPR006553">
    <property type="entry name" value="Leu-rich_rpt_Cys-con_subtyp"/>
</dbReference>
<evidence type="ECO:0000313" key="3">
    <source>
        <dbReference type="EMBL" id="RLN66309.1"/>
    </source>
</evidence>
<protein>
    <recommendedName>
        <fullName evidence="2">F-box/LRR-repeat protein 15-like leucin rich repeat domain-containing protein</fullName>
    </recommendedName>
</protein>
<dbReference type="Pfam" id="PF25372">
    <property type="entry name" value="DUF7885"/>
    <property type="match status" value="1"/>
</dbReference>
<reference evidence="3 4" key="1">
    <citation type="submission" date="2018-07" db="EMBL/GenBank/DDBJ databases">
        <title>Genome sequencing of oomycete isolates from Chile give support for New Zealand origin for Phytophthora kernoviae and make available the first Nothophytophthora sp. genome.</title>
        <authorList>
            <person name="Studholme D.J."/>
            <person name="Sanfuentes E."/>
            <person name="Panda P."/>
            <person name="Hill R."/>
            <person name="Sambles C."/>
            <person name="Grant M."/>
            <person name="Williams N.M."/>
            <person name="Mcdougal R.L."/>
        </authorList>
    </citation>
    <scope>NUCLEOTIDE SEQUENCE [LARGE SCALE GENOMIC DNA]</scope>
    <source>
        <strain evidence="3">Chile6</strain>
    </source>
</reference>